<dbReference type="EMBL" id="JAERTZ010000023">
    <property type="protein sequence ID" value="MBL1377763.1"/>
    <property type="molecule type" value="Genomic_DNA"/>
</dbReference>
<keyword evidence="3" id="KW-1185">Reference proteome</keyword>
<dbReference type="InterPro" id="IPR001173">
    <property type="entry name" value="Glyco_trans_2-like"/>
</dbReference>
<sequence length="692" mass="79650">MNHAVTFPSDFAKGNALLRRGKLSGAIDAFLKAIDSNPGFVHYYLNLSWALLPGDIQAKDVNDVLRSVTAHGKPLVSSNTYKLVQQSQMVNGKWYVTEYRHWLPEGVDPILHYLILGWRLGLNPCKRFDTQFYLRAHASELAERENPLLHYLRVGQKKGNPIKSQSLKTHVAVNLWGGHSVSALKELSTIYTDESVDKAQRWWALWHTARWRYFCGEFEEAERLSKEMDLMGSIYQKLKESVYLRYFCQLLQGRHQDARSTMEAYLQRAPKDADALLAYSNSLQSDDKRLAVINQAYALHDLAGMQRLDTSKPLAIDNIKSQPVKACQENIKVSIIMPIYQAEDQVEIAIRSLLSQSYRNIEIIAVDDCSPDGTFSVLKRLAKQDARIKAVQPPQNGGAYAARNYGLGFATGDLVTTHDSDDWSHPQKIEIQVRYLQAHPKVKGCAVHWIRAQQDLRFTQNWRPNNVLTHWSQSSFMFRREILDAIGNWDHVRIGGDTEYIWRMQAHYGKASFAKILPEIPLAFALDEESSLTRTKATHVRTVYYGLRHIYRESCAWWHSTGKNLHVSDASQKRTFPAPRSMFERSDQPLHYNILIAGDFSRLEDCKKIAKKVRQQGNQNQRVCLFHWPDFNKKPEPLCNLYFELLKQNRVEPVVMGQVVTCKEYLITDMALLQYPLDGYPEMQEFDNWKAL</sequence>
<evidence type="ECO:0000259" key="1">
    <source>
        <dbReference type="Pfam" id="PF00535"/>
    </source>
</evidence>
<reference evidence="3" key="1">
    <citation type="submission" date="2021-01" db="EMBL/GenBank/DDBJ databases">
        <title>Genome public.</title>
        <authorList>
            <person name="Liu C."/>
            <person name="Sun Q."/>
        </authorList>
    </citation>
    <scope>NUCLEOTIDE SEQUENCE [LARGE SCALE GENOMIC DNA]</scope>
    <source>
        <strain evidence="3">CGMCC 1.18722</strain>
    </source>
</reference>
<accession>A0ABS1QUH3</accession>
<dbReference type="InterPro" id="IPR029044">
    <property type="entry name" value="Nucleotide-diphossugar_trans"/>
</dbReference>
<dbReference type="Proteomes" id="UP000638570">
    <property type="component" value="Unassembled WGS sequence"/>
</dbReference>
<gene>
    <name evidence="2" type="ORF">JKV55_10525</name>
</gene>
<dbReference type="SUPFAM" id="SSF53448">
    <property type="entry name" value="Nucleotide-diphospho-sugar transferases"/>
    <property type="match status" value="1"/>
</dbReference>
<dbReference type="Gene3D" id="1.25.40.10">
    <property type="entry name" value="Tetratricopeptide repeat domain"/>
    <property type="match status" value="1"/>
</dbReference>
<evidence type="ECO:0000313" key="2">
    <source>
        <dbReference type="EMBL" id="MBL1377763.1"/>
    </source>
</evidence>
<name>A0ABS1QUH3_9GAMM</name>
<dbReference type="Gene3D" id="3.90.550.10">
    <property type="entry name" value="Spore Coat Polysaccharide Biosynthesis Protein SpsA, Chain A"/>
    <property type="match status" value="1"/>
</dbReference>
<dbReference type="CDD" id="cd00761">
    <property type="entry name" value="Glyco_tranf_GTA_type"/>
    <property type="match status" value="1"/>
</dbReference>
<dbReference type="RefSeq" id="WP_202085004.1">
    <property type="nucleotide sequence ID" value="NZ_JAERTZ010000023.1"/>
</dbReference>
<protein>
    <submittedName>
        <fullName evidence="2">Glycosyltransferase family 2 protein</fullName>
    </submittedName>
</protein>
<dbReference type="SUPFAM" id="SSF48452">
    <property type="entry name" value="TPR-like"/>
    <property type="match status" value="1"/>
</dbReference>
<dbReference type="PANTHER" id="PTHR22916">
    <property type="entry name" value="GLYCOSYLTRANSFERASE"/>
    <property type="match status" value="1"/>
</dbReference>
<organism evidence="2 3">
    <name type="scientific">Zobellella iuensis</name>
    <dbReference type="NCBI Taxonomy" id="2803811"/>
    <lineage>
        <taxon>Bacteria</taxon>
        <taxon>Pseudomonadati</taxon>
        <taxon>Pseudomonadota</taxon>
        <taxon>Gammaproteobacteria</taxon>
        <taxon>Aeromonadales</taxon>
        <taxon>Aeromonadaceae</taxon>
        <taxon>Zobellella</taxon>
    </lineage>
</organism>
<proteinExistence type="predicted"/>
<comment type="caution">
    <text evidence="2">The sequence shown here is derived from an EMBL/GenBank/DDBJ whole genome shotgun (WGS) entry which is preliminary data.</text>
</comment>
<dbReference type="Pfam" id="PF00535">
    <property type="entry name" value="Glycos_transf_2"/>
    <property type="match status" value="1"/>
</dbReference>
<evidence type="ECO:0000313" key="3">
    <source>
        <dbReference type="Proteomes" id="UP000638570"/>
    </source>
</evidence>
<feature type="domain" description="Glycosyltransferase 2-like" evidence="1">
    <location>
        <begin position="334"/>
        <end position="471"/>
    </location>
</feature>
<dbReference type="InterPro" id="IPR011990">
    <property type="entry name" value="TPR-like_helical_dom_sf"/>
</dbReference>